<dbReference type="HOGENOM" id="CLU_107303_0_0_1"/>
<keyword evidence="2 6" id="KW-0732">Signal</keyword>
<dbReference type="Gene3D" id="2.170.140.10">
    <property type="entry name" value="Chitin binding domain"/>
    <property type="match status" value="3"/>
</dbReference>
<feature type="domain" description="Chitin-binding type-2" evidence="7">
    <location>
        <begin position="169"/>
        <end position="224"/>
    </location>
</feature>
<dbReference type="KEGG" id="dpx:DAPPUDRAFT_311086"/>
<dbReference type="PROSITE" id="PS50940">
    <property type="entry name" value="CHIT_BIND_II"/>
    <property type="match status" value="3"/>
</dbReference>
<evidence type="ECO:0000313" key="8">
    <source>
        <dbReference type="EMBL" id="EFX62760.1"/>
    </source>
</evidence>
<dbReference type="PANTHER" id="PTHR23301">
    <property type="entry name" value="CHITIN BINDING PERITROPHIN-A"/>
    <property type="match status" value="1"/>
</dbReference>
<dbReference type="InterPro" id="IPR036508">
    <property type="entry name" value="Chitin-bd_dom_sf"/>
</dbReference>
<dbReference type="InterPro" id="IPR002557">
    <property type="entry name" value="Chitin-bd_dom"/>
</dbReference>
<dbReference type="SMART" id="SM00494">
    <property type="entry name" value="ChtBD2"/>
    <property type="match status" value="3"/>
</dbReference>
<evidence type="ECO:0000313" key="9">
    <source>
        <dbReference type="EMBL" id="EFX88749.1"/>
    </source>
</evidence>
<dbReference type="OMA" id="VAMKESC"/>
<feature type="signal peptide" evidence="6">
    <location>
        <begin position="1"/>
        <end position="24"/>
    </location>
</feature>
<dbReference type="KEGG" id="dpx:DAPPUDRAFT_300583"/>
<sequence>MKSTIKSTILLALLVSHGLQFISAARLRVEARDIDLGESDFQCPDGLYVAPHETQCNLYYICGAGSTPTHLYQCRDDLLFDLQYYGCNYKEQVDCGDRVPFACPSPNGNFPVKEAACDSNYYVCTNGVAMKESCPDGGIFDASLSSCAAPGIIICPTTTTVTPRITPGPFECPESNGYFSSPYSCSQFYICQDGTPILNDCPAGLYYNALLNICDWPYSVDCKIPNAF</sequence>
<dbReference type="GO" id="GO:0030312">
    <property type="term" value="C:external encapsulating structure"/>
    <property type="evidence" value="ECO:0000318"/>
    <property type="project" value="GO_Central"/>
</dbReference>
<keyword evidence="10" id="KW-1185">Reference proteome</keyword>
<keyword evidence="1" id="KW-0147">Chitin-binding</keyword>
<evidence type="ECO:0000313" key="10">
    <source>
        <dbReference type="Proteomes" id="UP000000305"/>
    </source>
</evidence>
<dbReference type="EMBL" id="GL732525">
    <property type="protein sequence ID" value="EFX88749.1"/>
    <property type="molecule type" value="Genomic_DNA"/>
</dbReference>
<evidence type="ECO:0000256" key="2">
    <source>
        <dbReference type="ARBA" id="ARBA00022729"/>
    </source>
</evidence>
<dbReference type="STRING" id="6669.E9FUL0"/>
<dbReference type="OrthoDB" id="6341907at2759"/>
<evidence type="ECO:0000259" key="7">
    <source>
        <dbReference type="PROSITE" id="PS50940"/>
    </source>
</evidence>
<evidence type="ECO:0000256" key="3">
    <source>
        <dbReference type="ARBA" id="ARBA00022737"/>
    </source>
</evidence>
<feature type="chain" id="PRO_5010831026" description="Chitin-binding type-2 domain-containing protein" evidence="6">
    <location>
        <begin position="25"/>
        <end position="228"/>
    </location>
</feature>
<protein>
    <recommendedName>
        <fullName evidence="7">Chitin-binding type-2 domain-containing protein</fullName>
    </recommendedName>
</protein>
<dbReference type="EMBL" id="GL733398">
    <property type="protein sequence ID" value="EFX62760.1"/>
    <property type="molecule type" value="Genomic_DNA"/>
</dbReference>
<keyword evidence="5" id="KW-0325">Glycoprotein</keyword>
<keyword evidence="4" id="KW-1015">Disulfide bond</keyword>
<feature type="domain" description="Chitin-binding type-2" evidence="7">
    <location>
        <begin position="40"/>
        <end position="97"/>
    </location>
</feature>
<accession>E9FUL0</accession>
<evidence type="ECO:0000256" key="6">
    <source>
        <dbReference type="SAM" id="SignalP"/>
    </source>
</evidence>
<evidence type="ECO:0000256" key="1">
    <source>
        <dbReference type="ARBA" id="ARBA00022669"/>
    </source>
</evidence>
<dbReference type="Proteomes" id="UP000000305">
    <property type="component" value="Unassembled WGS sequence"/>
</dbReference>
<evidence type="ECO:0000256" key="4">
    <source>
        <dbReference type="ARBA" id="ARBA00023157"/>
    </source>
</evidence>
<evidence type="ECO:0000256" key="5">
    <source>
        <dbReference type="ARBA" id="ARBA00023180"/>
    </source>
</evidence>
<dbReference type="GO" id="GO:0005576">
    <property type="term" value="C:extracellular region"/>
    <property type="evidence" value="ECO:0007669"/>
    <property type="project" value="InterPro"/>
</dbReference>
<dbReference type="PANTHER" id="PTHR23301:SF0">
    <property type="entry name" value="CHITIN-BINDING TYPE-2 DOMAIN-CONTAINING PROTEIN-RELATED"/>
    <property type="match status" value="1"/>
</dbReference>
<dbReference type="eggNOG" id="ENOG502QWMD">
    <property type="taxonomic scope" value="Eukaryota"/>
</dbReference>
<name>E9FUL0_DAPPU</name>
<dbReference type="InterPro" id="IPR051940">
    <property type="entry name" value="Chitin_bind-dev_reg"/>
</dbReference>
<keyword evidence="3" id="KW-0677">Repeat</keyword>
<gene>
    <name evidence="8" type="ORF">DAPPUDRAFT_300583</name>
    <name evidence="9" type="ORF">DAPPUDRAFT_311086</name>
</gene>
<proteinExistence type="predicted"/>
<dbReference type="SUPFAM" id="SSF57625">
    <property type="entry name" value="Invertebrate chitin-binding proteins"/>
    <property type="match status" value="3"/>
</dbReference>
<dbReference type="GO" id="GO:0008061">
    <property type="term" value="F:chitin binding"/>
    <property type="evidence" value="ECO:0000318"/>
    <property type="project" value="GO_Central"/>
</dbReference>
<dbReference type="Pfam" id="PF01607">
    <property type="entry name" value="CBM_14"/>
    <property type="match status" value="3"/>
</dbReference>
<organism evidence="9 10">
    <name type="scientific">Daphnia pulex</name>
    <name type="common">Water flea</name>
    <dbReference type="NCBI Taxonomy" id="6669"/>
    <lineage>
        <taxon>Eukaryota</taxon>
        <taxon>Metazoa</taxon>
        <taxon>Ecdysozoa</taxon>
        <taxon>Arthropoda</taxon>
        <taxon>Crustacea</taxon>
        <taxon>Branchiopoda</taxon>
        <taxon>Diplostraca</taxon>
        <taxon>Cladocera</taxon>
        <taxon>Anomopoda</taxon>
        <taxon>Daphniidae</taxon>
        <taxon>Daphnia</taxon>
    </lineage>
</organism>
<reference evidence="9 10" key="1">
    <citation type="journal article" date="2011" name="Science">
        <title>The ecoresponsive genome of Daphnia pulex.</title>
        <authorList>
            <person name="Colbourne J.K."/>
            <person name="Pfrender M.E."/>
            <person name="Gilbert D."/>
            <person name="Thomas W.K."/>
            <person name="Tucker A."/>
            <person name="Oakley T.H."/>
            <person name="Tokishita S."/>
            <person name="Aerts A."/>
            <person name="Arnold G.J."/>
            <person name="Basu M.K."/>
            <person name="Bauer D.J."/>
            <person name="Caceres C.E."/>
            <person name="Carmel L."/>
            <person name="Casola C."/>
            <person name="Choi J.H."/>
            <person name="Detter J.C."/>
            <person name="Dong Q."/>
            <person name="Dusheyko S."/>
            <person name="Eads B.D."/>
            <person name="Frohlich T."/>
            <person name="Geiler-Samerotte K.A."/>
            <person name="Gerlach D."/>
            <person name="Hatcher P."/>
            <person name="Jogdeo S."/>
            <person name="Krijgsveld J."/>
            <person name="Kriventseva E.V."/>
            <person name="Kultz D."/>
            <person name="Laforsch C."/>
            <person name="Lindquist E."/>
            <person name="Lopez J."/>
            <person name="Manak J.R."/>
            <person name="Muller J."/>
            <person name="Pangilinan J."/>
            <person name="Patwardhan R.P."/>
            <person name="Pitluck S."/>
            <person name="Pritham E.J."/>
            <person name="Rechtsteiner A."/>
            <person name="Rho M."/>
            <person name="Rogozin I.B."/>
            <person name="Sakarya O."/>
            <person name="Salamov A."/>
            <person name="Schaack S."/>
            <person name="Shapiro H."/>
            <person name="Shiga Y."/>
            <person name="Skalitzky C."/>
            <person name="Smith Z."/>
            <person name="Souvorov A."/>
            <person name="Sung W."/>
            <person name="Tang Z."/>
            <person name="Tsuchiya D."/>
            <person name="Tu H."/>
            <person name="Vos H."/>
            <person name="Wang M."/>
            <person name="Wolf Y.I."/>
            <person name="Yamagata H."/>
            <person name="Yamada T."/>
            <person name="Ye Y."/>
            <person name="Shaw J.R."/>
            <person name="Andrews J."/>
            <person name="Crease T.J."/>
            <person name="Tang H."/>
            <person name="Lucas S.M."/>
            <person name="Robertson H.M."/>
            <person name="Bork P."/>
            <person name="Koonin E.V."/>
            <person name="Zdobnov E.M."/>
            <person name="Grigoriev I.V."/>
            <person name="Lynch M."/>
            <person name="Boore J.L."/>
        </authorList>
    </citation>
    <scope>NUCLEOTIDE SEQUENCE [LARGE SCALE GENOMIC DNA]</scope>
</reference>
<dbReference type="AlphaFoldDB" id="E9FUL0"/>
<dbReference type="FunCoup" id="E9FUL0">
    <property type="interactions" value="113"/>
</dbReference>
<feature type="domain" description="Chitin-binding type-2" evidence="7">
    <location>
        <begin position="100"/>
        <end position="157"/>
    </location>
</feature>